<sequence length="560" mass="62884">MNLAEIAMNNEKRILLDHPLQYRLFCAVEKITLSIDRIAREDQAGLHAKRELLVKQLVLLFNKVAVLFDNEKANLGNRRTGGSQIDSISTKNEASIPTDALPIIERSDDFWNEYVGKSQFLPCNVLNIYSPSAFLITFAPSMKDQIDSDLRSEGLEDVCPFPYEVTENFYYLAPSKTGHIERVKVRLVQKGEDGIPFAKVVYIDDGKTDWVAVSALVPLPRSYYYQPKATLYCCLSGVAPKGNDWGPASIEWLKRFCSIESNKYYVKIAGSRIGDTDVVPVELCRKSAEDSDDKVEPISASLGLLKFFANEVTESSVDALYGITEPVEELILEALSDNTPPGVPEKWQIECPLPRFPAIGQQGSFELSICQEVLANGMEKKTRLVAYGNIKIVKFNTQSFFYAKVLKDAGEDQSSVSASFPCKAEDIIYRNDKRDFAIHSDWMLFGLHGVQVRSPIAFDERKHSVLLGNFLTSVLKHDRLVAVCTGTKNYRNATLIVLLGWSKMDRRYVCLNEEFAFCKGAYAKNKADTKLWNPITLEMNRLAEQSSNRATAPTVPTSYH</sequence>
<evidence type="ECO:0000313" key="4">
    <source>
        <dbReference type="WBParaSite" id="TMUE_2000006380.2"/>
    </source>
</evidence>
<evidence type="ECO:0000313" key="3">
    <source>
        <dbReference type="WBParaSite" id="TMUE_2000006380.1"/>
    </source>
</evidence>
<accession>A0A5S6QGX3</accession>
<evidence type="ECO:0000259" key="1">
    <source>
        <dbReference type="Pfam" id="PF00567"/>
    </source>
</evidence>
<reference evidence="3" key="3">
    <citation type="submission" date="2019-12" db="UniProtKB">
        <authorList>
            <consortium name="WormBaseParasite"/>
        </authorList>
    </citation>
    <scope>IDENTIFICATION</scope>
</reference>
<dbReference type="InterPro" id="IPR035437">
    <property type="entry name" value="SNase_OB-fold_sf"/>
</dbReference>
<dbReference type="WBParaSite" id="TMUE_2000006380.1">
    <property type="protein sequence ID" value="TMUE_2000006380.1"/>
    <property type="gene ID" value="WBGene00293655"/>
</dbReference>
<proteinExistence type="predicted"/>
<dbReference type="InterPro" id="IPR002999">
    <property type="entry name" value="Tudor"/>
</dbReference>
<protein>
    <submittedName>
        <fullName evidence="3 4">Tudor domain-containing protein</fullName>
    </submittedName>
</protein>
<dbReference type="Proteomes" id="UP000046395">
    <property type="component" value="Unassembled WGS sequence"/>
</dbReference>
<feature type="domain" description="Tudor" evidence="1">
    <location>
        <begin position="120"/>
        <end position="237"/>
    </location>
</feature>
<dbReference type="SUPFAM" id="SSF63748">
    <property type="entry name" value="Tudor/PWWP/MBT"/>
    <property type="match status" value="1"/>
</dbReference>
<reference evidence="2" key="1">
    <citation type="submission" date="2013-11" db="EMBL/GenBank/DDBJ databases">
        <authorList>
            <person name="Aslett M."/>
        </authorList>
    </citation>
    <scope>NUCLEOTIDE SEQUENCE [LARGE SCALE GENOMIC DNA]</scope>
    <source>
        <strain evidence="2">Edinburgh</strain>
    </source>
</reference>
<dbReference type="AlphaFoldDB" id="A0A5S6QGX3"/>
<keyword evidence="2" id="KW-1185">Reference proteome</keyword>
<dbReference type="WBParaSite" id="TMUE_2000006380.3">
    <property type="protein sequence ID" value="TMUE_2000006380.3"/>
    <property type="gene ID" value="WBGene00293655"/>
</dbReference>
<name>A0A5S6QGX3_TRIMR</name>
<dbReference type="Pfam" id="PF00567">
    <property type="entry name" value="TUDOR"/>
    <property type="match status" value="1"/>
</dbReference>
<evidence type="ECO:0000313" key="2">
    <source>
        <dbReference type="Proteomes" id="UP000046395"/>
    </source>
</evidence>
<dbReference type="STRING" id="70415.A0A5S6QGX3"/>
<dbReference type="Gene3D" id="2.40.50.90">
    <property type="match status" value="1"/>
</dbReference>
<dbReference type="GO" id="GO:0005737">
    <property type="term" value="C:cytoplasm"/>
    <property type="evidence" value="ECO:0007669"/>
    <property type="project" value="UniProtKB-ARBA"/>
</dbReference>
<dbReference type="WBParaSite" id="TMUE_2000006380.2">
    <property type="protein sequence ID" value="TMUE_2000006380.2"/>
    <property type="gene ID" value="WBGene00293655"/>
</dbReference>
<reference evidence="2" key="2">
    <citation type="submission" date="2014-03" db="EMBL/GenBank/DDBJ databases">
        <title>The whipworm genome and dual-species transcriptomics of an intimate host-pathogen interaction.</title>
        <authorList>
            <person name="Foth B.J."/>
            <person name="Tsai I.J."/>
            <person name="Reid A.J."/>
            <person name="Bancroft A.J."/>
            <person name="Nichol S."/>
            <person name="Tracey A."/>
            <person name="Holroyd N."/>
            <person name="Cotton J.A."/>
            <person name="Stanley E.J."/>
            <person name="Zarowiecki M."/>
            <person name="Liu J.Z."/>
            <person name="Huckvale T."/>
            <person name="Cooper P.J."/>
            <person name="Grencis R.K."/>
            <person name="Berriman M."/>
        </authorList>
    </citation>
    <scope>NUCLEOTIDE SEQUENCE [LARGE SCALE GENOMIC DNA]</scope>
    <source>
        <strain evidence="2">Edinburgh</strain>
    </source>
</reference>
<organism evidence="2 3">
    <name type="scientific">Trichuris muris</name>
    <name type="common">Mouse whipworm</name>
    <dbReference type="NCBI Taxonomy" id="70415"/>
    <lineage>
        <taxon>Eukaryota</taxon>
        <taxon>Metazoa</taxon>
        <taxon>Ecdysozoa</taxon>
        <taxon>Nematoda</taxon>
        <taxon>Enoplea</taxon>
        <taxon>Dorylaimia</taxon>
        <taxon>Trichinellida</taxon>
        <taxon>Trichuridae</taxon>
        <taxon>Trichuris</taxon>
    </lineage>
</organism>